<evidence type="ECO:0000313" key="4">
    <source>
        <dbReference type="Proteomes" id="UP000054321"/>
    </source>
</evidence>
<dbReference type="Proteomes" id="UP000054321">
    <property type="component" value="Unassembled WGS sequence"/>
</dbReference>
<gene>
    <name evidence="3" type="ORF">OIDMADRAFT_148705</name>
</gene>
<proteinExistence type="inferred from homology"/>
<dbReference type="HOGENOM" id="CLU_021588_0_0_1"/>
<dbReference type="InterPro" id="IPR003673">
    <property type="entry name" value="CoA-Trfase_fam_III"/>
</dbReference>
<dbReference type="EMBL" id="KN832886">
    <property type="protein sequence ID" value="KIM95594.1"/>
    <property type="molecule type" value="Genomic_DNA"/>
</dbReference>
<dbReference type="InterPro" id="IPR023606">
    <property type="entry name" value="CoA-Trfase_III_dom_1_sf"/>
</dbReference>
<name>A0A0C3GWJ6_OIDMZ</name>
<accession>A0A0C3GWJ6</accession>
<dbReference type="GO" id="GO:0003824">
    <property type="term" value="F:catalytic activity"/>
    <property type="evidence" value="ECO:0007669"/>
    <property type="project" value="InterPro"/>
</dbReference>
<dbReference type="PANTHER" id="PTHR48228">
    <property type="entry name" value="SUCCINYL-COA--D-CITRAMALATE COA-TRANSFERASE"/>
    <property type="match status" value="1"/>
</dbReference>
<evidence type="ECO:0000256" key="2">
    <source>
        <dbReference type="SAM" id="MobiDB-lite"/>
    </source>
</evidence>
<sequence length="532" mass="57581">MDTNSPPQNEKQDSHHAARNPQMLTQLDFPIASRTSEGGNDTLGVLDRSTFSTMDTIEYIWKELGLPEVALKKIHLDGGGLGLPSSFKIGHLAQSTIALSALGAALIYSTRTKKGIPLVRVPLQHAALEFKSERLYTLGDDFMQSPWSIGGIYKASDGYIRIHDAFPHHRAGALKLLGCDSLASREDVAKKVAGWAAIDLENEAIRQKIVIFAMRSFRQWDLLSAAKEVPDFPIVIRKIRPGPPSLPLVFHSRKTDKCLRGVRVLELSRVIAAPVCGRVLAVHGADVLWITSPNLPDIPGVDRDMARGKRTTQLDLTDASDVERIKALASSADIFVQGYRPTSIAAKGDGSLTPEALSALNPAGLVYGSFSAWGPYGPWAERRGFDSLVQTATGLNIAEGEAFNGNAAGGGRPLPAQALDHAGGYFLAIGILAALYRRATEGGSYEVSVSLASTGKYLRSLGQIQGRSGFDCTDPSKHYQEMVVPFLETRETEWGVMRALRHSATVEGLEVGYDMMPKALGSDAPEWLPVEN</sequence>
<protein>
    <recommendedName>
        <fullName evidence="5">CoA-transferase family III</fullName>
    </recommendedName>
</protein>
<evidence type="ECO:0000256" key="1">
    <source>
        <dbReference type="ARBA" id="ARBA00008383"/>
    </source>
</evidence>
<dbReference type="Pfam" id="PF02515">
    <property type="entry name" value="CoA_transf_3"/>
    <property type="match status" value="1"/>
</dbReference>
<dbReference type="Gene3D" id="3.40.50.10540">
    <property type="entry name" value="Crotonobetainyl-coa:carnitine coa-transferase, domain 1"/>
    <property type="match status" value="1"/>
</dbReference>
<dbReference type="InterPro" id="IPR050509">
    <property type="entry name" value="CoA-transferase_III"/>
</dbReference>
<dbReference type="InParanoid" id="A0A0C3GWJ6"/>
<reference evidence="3 4" key="1">
    <citation type="submission" date="2014-04" db="EMBL/GenBank/DDBJ databases">
        <authorList>
            <consortium name="DOE Joint Genome Institute"/>
            <person name="Kuo A."/>
            <person name="Martino E."/>
            <person name="Perotto S."/>
            <person name="Kohler A."/>
            <person name="Nagy L.G."/>
            <person name="Floudas D."/>
            <person name="Copeland A."/>
            <person name="Barry K.W."/>
            <person name="Cichocki N."/>
            <person name="Veneault-Fourrey C."/>
            <person name="LaButti K."/>
            <person name="Lindquist E.A."/>
            <person name="Lipzen A."/>
            <person name="Lundell T."/>
            <person name="Morin E."/>
            <person name="Murat C."/>
            <person name="Sun H."/>
            <person name="Tunlid A."/>
            <person name="Henrissat B."/>
            <person name="Grigoriev I.V."/>
            <person name="Hibbett D.S."/>
            <person name="Martin F."/>
            <person name="Nordberg H.P."/>
            <person name="Cantor M.N."/>
            <person name="Hua S.X."/>
        </authorList>
    </citation>
    <scope>NUCLEOTIDE SEQUENCE [LARGE SCALE GENOMIC DNA]</scope>
    <source>
        <strain evidence="3 4">Zn</strain>
    </source>
</reference>
<organism evidence="3 4">
    <name type="scientific">Oidiodendron maius (strain Zn)</name>
    <dbReference type="NCBI Taxonomy" id="913774"/>
    <lineage>
        <taxon>Eukaryota</taxon>
        <taxon>Fungi</taxon>
        <taxon>Dikarya</taxon>
        <taxon>Ascomycota</taxon>
        <taxon>Pezizomycotina</taxon>
        <taxon>Leotiomycetes</taxon>
        <taxon>Leotiomycetes incertae sedis</taxon>
        <taxon>Myxotrichaceae</taxon>
        <taxon>Oidiodendron</taxon>
    </lineage>
</organism>
<dbReference type="AlphaFoldDB" id="A0A0C3GWJ6"/>
<evidence type="ECO:0000313" key="3">
    <source>
        <dbReference type="EMBL" id="KIM95594.1"/>
    </source>
</evidence>
<dbReference type="PANTHER" id="PTHR48228:SF4">
    <property type="entry name" value="BLR3030 PROTEIN"/>
    <property type="match status" value="1"/>
</dbReference>
<reference evidence="4" key="2">
    <citation type="submission" date="2015-01" db="EMBL/GenBank/DDBJ databases">
        <title>Evolutionary Origins and Diversification of the Mycorrhizal Mutualists.</title>
        <authorList>
            <consortium name="DOE Joint Genome Institute"/>
            <consortium name="Mycorrhizal Genomics Consortium"/>
            <person name="Kohler A."/>
            <person name="Kuo A."/>
            <person name="Nagy L.G."/>
            <person name="Floudas D."/>
            <person name="Copeland A."/>
            <person name="Barry K.W."/>
            <person name="Cichocki N."/>
            <person name="Veneault-Fourrey C."/>
            <person name="LaButti K."/>
            <person name="Lindquist E.A."/>
            <person name="Lipzen A."/>
            <person name="Lundell T."/>
            <person name="Morin E."/>
            <person name="Murat C."/>
            <person name="Riley R."/>
            <person name="Ohm R."/>
            <person name="Sun H."/>
            <person name="Tunlid A."/>
            <person name="Henrissat B."/>
            <person name="Grigoriev I.V."/>
            <person name="Hibbett D.S."/>
            <person name="Martin F."/>
        </authorList>
    </citation>
    <scope>NUCLEOTIDE SEQUENCE [LARGE SCALE GENOMIC DNA]</scope>
    <source>
        <strain evidence="4">Zn</strain>
    </source>
</reference>
<dbReference type="OrthoDB" id="2308815at2759"/>
<dbReference type="STRING" id="913774.A0A0C3GWJ6"/>
<dbReference type="SUPFAM" id="SSF89796">
    <property type="entry name" value="CoA-transferase family III (CaiB/BaiF)"/>
    <property type="match status" value="2"/>
</dbReference>
<keyword evidence="4" id="KW-1185">Reference proteome</keyword>
<feature type="region of interest" description="Disordered" evidence="2">
    <location>
        <begin position="1"/>
        <end position="22"/>
    </location>
</feature>
<evidence type="ECO:0008006" key="5">
    <source>
        <dbReference type="Google" id="ProtNLM"/>
    </source>
</evidence>
<comment type="similarity">
    <text evidence="1">Belongs to the CoA-transferase III family.</text>
</comment>